<gene>
    <name evidence="1" type="ORF">NOO_LOCUS13856</name>
</gene>
<dbReference type="EMBL" id="UYRW01019989">
    <property type="protein sequence ID" value="VDN06420.1"/>
    <property type="molecule type" value="Genomic_DNA"/>
</dbReference>
<keyword evidence="2" id="KW-1185">Reference proteome</keyword>
<accession>A0A182F093</accession>
<dbReference type="AlphaFoldDB" id="A0A182F093"/>
<dbReference type="Proteomes" id="UP000271087">
    <property type="component" value="Unassembled WGS sequence"/>
</dbReference>
<evidence type="ECO:0000313" key="1">
    <source>
        <dbReference type="EMBL" id="VDN06420.1"/>
    </source>
</evidence>
<sequence>LQRWQAKIVLLFDDCSNPTPIQYISFDCLYFQIVPHSNRLDIFMNLPSGW</sequence>
<reference evidence="1 2" key="2">
    <citation type="submission" date="2018-08" db="EMBL/GenBank/DDBJ databases">
        <authorList>
            <person name="Laetsch R D."/>
            <person name="Stevens L."/>
            <person name="Kumar S."/>
            <person name="Blaxter L. M."/>
        </authorList>
    </citation>
    <scope>NUCLEOTIDE SEQUENCE [LARGE SCALE GENOMIC DNA]</scope>
</reference>
<organism evidence="3">
    <name type="scientific">Onchocerca ochengi</name>
    <name type="common">Filarial nematode worm</name>
    <dbReference type="NCBI Taxonomy" id="42157"/>
    <lineage>
        <taxon>Eukaryota</taxon>
        <taxon>Metazoa</taxon>
        <taxon>Ecdysozoa</taxon>
        <taxon>Nematoda</taxon>
        <taxon>Chromadorea</taxon>
        <taxon>Rhabditida</taxon>
        <taxon>Spirurina</taxon>
        <taxon>Spiruromorpha</taxon>
        <taxon>Filarioidea</taxon>
        <taxon>Onchocercidae</taxon>
        <taxon>Onchocerca</taxon>
    </lineage>
</organism>
<proteinExistence type="predicted"/>
<evidence type="ECO:0000313" key="2">
    <source>
        <dbReference type="Proteomes" id="UP000271087"/>
    </source>
</evidence>
<protein>
    <submittedName>
        <fullName evidence="3">UmuC domain-containing protein</fullName>
    </submittedName>
</protein>
<name>A0A182F093_ONCOC</name>
<dbReference type="WBParaSite" id="nOo.2.0.1.t13856-RA">
    <property type="protein sequence ID" value="nOo.2.0.1.t13856-RA"/>
    <property type="gene ID" value="nOo.2.0.1.g13856"/>
</dbReference>
<reference evidence="3" key="1">
    <citation type="submission" date="2016-06" db="UniProtKB">
        <authorList>
            <consortium name="WormBaseParasite"/>
        </authorList>
    </citation>
    <scope>IDENTIFICATION</scope>
</reference>
<evidence type="ECO:0000313" key="3">
    <source>
        <dbReference type="WBParaSite" id="nOo.2.0.1.t13856-RA"/>
    </source>
</evidence>